<feature type="transmembrane region" description="Helical" evidence="10">
    <location>
        <begin position="70"/>
        <end position="88"/>
    </location>
</feature>
<feature type="transmembrane region" description="Helical" evidence="10">
    <location>
        <begin position="203"/>
        <end position="223"/>
    </location>
</feature>
<feature type="transmembrane region" description="Helical" evidence="10">
    <location>
        <begin position="166"/>
        <end position="191"/>
    </location>
</feature>
<feature type="transmembrane region" description="Helical" evidence="10">
    <location>
        <begin position="447"/>
        <end position="466"/>
    </location>
</feature>
<dbReference type="EMBL" id="ML005294">
    <property type="protein sequence ID" value="RKP19115.1"/>
    <property type="molecule type" value="Genomic_DNA"/>
</dbReference>
<keyword evidence="4 9" id="KW-0812">Transmembrane</keyword>
<evidence type="ECO:0000313" key="12">
    <source>
        <dbReference type="Proteomes" id="UP000281549"/>
    </source>
</evidence>
<evidence type="ECO:0000313" key="11">
    <source>
        <dbReference type="EMBL" id="RKP19115.1"/>
    </source>
</evidence>
<comment type="similarity">
    <text evidence="2 9">Belongs to the major facilitator superfamily. Proton-dependent oligopeptide transporter (POT/PTR) (TC 2.A.17) family.</text>
</comment>
<evidence type="ECO:0000256" key="1">
    <source>
        <dbReference type="ARBA" id="ARBA00004141"/>
    </source>
</evidence>
<evidence type="ECO:0000256" key="8">
    <source>
        <dbReference type="ARBA" id="ARBA00023136"/>
    </source>
</evidence>
<feature type="transmembrane region" description="Helical" evidence="10">
    <location>
        <begin position="478"/>
        <end position="495"/>
    </location>
</feature>
<keyword evidence="8 10" id="KW-0472">Membrane</keyword>
<evidence type="ECO:0000256" key="4">
    <source>
        <dbReference type="ARBA" id="ARBA00022692"/>
    </source>
</evidence>
<dbReference type="Proteomes" id="UP000281549">
    <property type="component" value="Unassembled WGS sequence"/>
</dbReference>
<feature type="transmembrane region" description="Helical" evidence="10">
    <location>
        <begin position="279"/>
        <end position="297"/>
    </location>
</feature>
<dbReference type="InterPro" id="IPR036259">
    <property type="entry name" value="MFS_trans_sf"/>
</dbReference>
<dbReference type="InterPro" id="IPR018456">
    <property type="entry name" value="PTR2_symporter_CS"/>
</dbReference>
<evidence type="ECO:0000256" key="2">
    <source>
        <dbReference type="ARBA" id="ARBA00005982"/>
    </source>
</evidence>
<evidence type="ECO:0000256" key="3">
    <source>
        <dbReference type="ARBA" id="ARBA00022448"/>
    </source>
</evidence>
<evidence type="ECO:0000256" key="7">
    <source>
        <dbReference type="ARBA" id="ARBA00022989"/>
    </source>
</evidence>
<keyword evidence="5" id="KW-0571">Peptide transport</keyword>
<dbReference type="PROSITE" id="PS01023">
    <property type="entry name" value="PTR2_2"/>
    <property type="match status" value="1"/>
</dbReference>
<dbReference type="FunFam" id="1.20.1250.20:FF:000049">
    <property type="entry name" value="Solute carrier family 15 member 2"/>
    <property type="match status" value="1"/>
</dbReference>
<evidence type="ECO:0000256" key="10">
    <source>
        <dbReference type="SAM" id="Phobius"/>
    </source>
</evidence>
<gene>
    <name evidence="11" type="ORF">ROZALSC1DRAFT_19444</name>
</gene>
<name>A0A4P9YI90_ROZAC</name>
<dbReference type="GO" id="GO:0015031">
    <property type="term" value="P:protein transport"/>
    <property type="evidence" value="ECO:0007669"/>
    <property type="project" value="UniProtKB-KW"/>
</dbReference>
<reference evidence="12" key="1">
    <citation type="journal article" date="2018" name="Nat. Microbiol.">
        <title>Leveraging single-cell genomics to expand the fungal tree of life.</title>
        <authorList>
            <person name="Ahrendt S.R."/>
            <person name="Quandt C.A."/>
            <person name="Ciobanu D."/>
            <person name="Clum A."/>
            <person name="Salamov A."/>
            <person name="Andreopoulos B."/>
            <person name="Cheng J.F."/>
            <person name="Woyke T."/>
            <person name="Pelin A."/>
            <person name="Henrissat B."/>
            <person name="Reynolds N.K."/>
            <person name="Benny G.L."/>
            <person name="Smith M.E."/>
            <person name="James T.Y."/>
            <person name="Grigoriev I.V."/>
        </authorList>
    </citation>
    <scope>NUCLEOTIDE SEQUENCE [LARGE SCALE GENOMIC DNA]</scope>
    <source>
        <strain evidence="12">CSF55</strain>
    </source>
</reference>
<feature type="transmembrane region" description="Helical" evidence="10">
    <location>
        <begin position="361"/>
        <end position="384"/>
    </location>
</feature>
<dbReference type="Gene3D" id="1.20.1250.20">
    <property type="entry name" value="MFS general substrate transporter like domains"/>
    <property type="match status" value="1"/>
</dbReference>
<organism evidence="11 12">
    <name type="scientific">Rozella allomycis (strain CSF55)</name>
    <dbReference type="NCBI Taxonomy" id="988480"/>
    <lineage>
        <taxon>Eukaryota</taxon>
        <taxon>Fungi</taxon>
        <taxon>Fungi incertae sedis</taxon>
        <taxon>Cryptomycota</taxon>
        <taxon>Cryptomycota incertae sedis</taxon>
        <taxon>Rozella</taxon>
    </lineage>
</organism>
<keyword evidence="7 10" id="KW-1133">Transmembrane helix</keyword>
<evidence type="ECO:0000256" key="9">
    <source>
        <dbReference type="RuleBase" id="RU003755"/>
    </source>
</evidence>
<dbReference type="SUPFAM" id="SSF103473">
    <property type="entry name" value="MFS general substrate transporter"/>
    <property type="match status" value="1"/>
</dbReference>
<keyword evidence="6" id="KW-0653">Protein transport</keyword>
<sequence length="523" mass="58634">MSEDSDNLLEAGDTEIMGSDNHSSNSLPKSVFFIIGNEFCERFSYYGMRAILWTYLAQFLRFPDGMATSIYHSFVMLAYFFPLFGAILADSYWGKYRTILTLSIVYIIGNIVMAVTAFPSVAGNPPQPYGALIGLLLLAIGTGGIKPCVVSFGGDQFDASQVKQSALFFSLFYFSINAGSFFSMIITPWIRENVQCFGSDQCFPLAFGLPAILLIVATCLFVIGSKSYKHRPLSGNVSILMFNVRRKRKREESEAELPNHWLYYAYPLFDRKTIDEIKSVFSVLIIFAPLSVFWMIYDQQGSRWTAQAWQMNHKASIFGSTISIPPESMQVWNTVFILIMIPLFQKLIFPAVRKFGIKLTALRKIGAGLIIALVAFLMSAYLQFEIDNTMTGPRLSDASQCNDNCISILWQIPQYIVLTCGEVLVSITGLEFAYSQAPSSMKSICQSGWLLAIALGNLLVILFNLFDPIGNIPHHEMWTSVMYSGILVLAILLYIRICKNYKYKSASNEGYVSVPDEEIEEAT</sequence>
<feature type="transmembrane region" description="Helical" evidence="10">
    <location>
        <begin position="100"/>
        <end position="122"/>
    </location>
</feature>
<proteinExistence type="inferred from homology"/>
<dbReference type="Pfam" id="PF00854">
    <property type="entry name" value="PTR2"/>
    <property type="match status" value="1"/>
</dbReference>
<evidence type="ECO:0000256" key="6">
    <source>
        <dbReference type="ARBA" id="ARBA00022927"/>
    </source>
</evidence>
<evidence type="ECO:0000256" key="5">
    <source>
        <dbReference type="ARBA" id="ARBA00022856"/>
    </source>
</evidence>
<dbReference type="InterPro" id="IPR000109">
    <property type="entry name" value="POT_fam"/>
</dbReference>
<dbReference type="CDD" id="cd17347">
    <property type="entry name" value="MFS_SLC15A1_2_like"/>
    <property type="match status" value="1"/>
</dbReference>
<protein>
    <submittedName>
        <fullName evidence="11">PTR2-domain-containing protein</fullName>
    </submittedName>
</protein>
<feature type="transmembrane region" description="Helical" evidence="10">
    <location>
        <begin position="415"/>
        <end position="435"/>
    </location>
</feature>
<feature type="transmembrane region" description="Helical" evidence="10">
    <location>
        <begin position="331"/>
        <end position="349"/>
    </location>
</feature>
<dbReference type="GO" id="GO:0016020">
    <property type="term" value="C:membrane"/>
    <property type="evidence" value="ECO:0007669"/>
    <property type="project" value="UniProtKB-SubCell"/>
</dbReference>
<dbReference type="GO" id="GO:0006857">
    <property type="term" value="P:oligopeptide transport"/>
    <property type="evidence" value="ECO:0007669"/>
    <property type="project" value="InterPro"/>
</dbReference>
<dbReference type="PANTHER" id="PTHR11654">
    <property type="entry name" value="OLIGOPEPTIDE TRANSPORTER-RELATED"/>
    <property type="match status" value="1"/>
</dbReference>
<keyword evidence="3 9" id="KW-0813">Transport</keyword>
<dbReference type="PROSITE" id="PS01022">
    <property type="entry name" value="PTR2_1"/>
    <property type="match status" value="1"/>
</dbReference>
<dbReference type="GO" id="GO:0022857">
    <property type="term" value="F:transmembrane transporter activity"/>
    <property type="evidence" value="ECO:0007669"/>
    <property type="project" value="InterPro"/>
</dbReference>
<accession>A0A4P9YI90</accession>
<dbReference type="AlphaFoldDB" id="A0A4P9YI90"/>
<feature type="transmembrane region" description="Helical" evidence="10">
    <location>
        <begin position="128"/>
        <end position="145"/>
    </location>
</feature>
<comment type="subcellular location">
    <subcellularLocation>
        <location evidence="1 9">Membrane</location>
        <topology evidence="1 9">Multi-pass membrane protein</topology>
    </subcellularLocation>
</comment>